<gene>
    <name evidence="2" type="ORF">JKK62_03030</name>
</gene>
<evidence type="ECO:0000313" key="3">
    <source>
        <dbReference type="Proteomes" id="UP000633365"/>
    </source>
</evidence>
<dbReference type="SMART" id="SM00530">
    <property type="entry name" value="HTH_XRE"/>
    <property type="match status" value="1"/>
</dbReference>
<evidence type="ECO:0000259" key="1">
    <source>
        <dbReference type="PROSITE" id="PS50943"/>
    </source>
</evidence>
<dbReference type="Proteomes" id="UP000633365">
    <property type="component" value="Unassembled WGS sequence"/>
</dbReference>
<keyword evidence="3" id="KW-1185">Reference proteome</keyword>
<dbReference type="InterPro" id="IPR010982">
    <property type="entry name" value="Lambda_DNA-bd_dom_sf"/>
</dbReference>
<dbReference type="Gene3D" id="1.10.260.40">
    <property type="entry name" value="lambda repressor-like DNA-binding domains"/>
    <property type="match status" value="1"/>
</dbReference>
<name>A0A934TYE7_9FIRM</name>
<dbReference type="Pfam" id="PF13560">
    <property type="entry name" value="HTH_31"/>
    <property type="match status" value="1"/>
</dbReference>
<dbReference type="RefSeq" id="WP_201426937.1">
    <property type="nucleotide sequence ID" value="NZ_JAEQMG010000040.1"/>
</dbReference>
<feature type="domain" description="HTH cro/C1-type" evidence="1">
    <location>
        <begin position="7"/>
        <end position="62"/>
    </location>
</feature>
<dbReference type="CDD" id="cd00093">
    <property type="entry name" value="HTH_XRE"/>
    <property type="match status" value="1"/>
</dbReference>
<dbReference type="GO" id="GO:0003677">
    <property type="term" value="F:DNA binding"/>
    <property type="evidence" value="ECO:0007669"/>
    <property type="project" value="InterPro"/>
</dbReference>
<dbReference type="AlphaFoldDB" id="A0A934TYE7"/>
<dbReference type="InterPro" id="IPR001387">
    <property type="entry name" value="Cro/C1-type_HTH"/>
</dbReference>
<accession>A0A934TYE7</accession>
<sequence>MKFGDYLKDKREKSNLKAKVAAKNWKISPGYLSSLENGKRSAPSFDLLTEIADSLELSEKDRNKLYDLAAESKDPPELPRDITEYVYQNPVIRDLLRYAMTRKLTTKEWNVIFNYVKNTYIY</sequence>
<organism evidence="2 3">
    <name type="scientific">Ruminococcus difficilis</name>
    <dbReference type="NCBI Taxonomy" id="2763069"/>
    <lineage>
        <taxon>Bacteria</taxon>
        <taxon>Bacillati</taxon>
        <taxon>Bacillota</taxon>
        <taxon>Clostridia</taxon>
        <taxon>Eubacteriales</taxon>
        <taxon>Oscillospiraceae</taxon>
        <taxon>Ruminococcus</taxon>
    </lineage>
</organism>
<dbReference type="PROSITE" id="PS50943">
    <property type="entry name" value="HTH_CROC1"/>
    <property type="match status" value="1"/>
</dbReference>
<dbReference type="SUPFAM" id="SSF47413">
    <property type="entry name" value="lambda repressor-like DNA-binding domains"/>
    <property type="match status" value="1"/>
</dbReference>
<protein>
    <submittedName>
        <fullName evidence="2">Helix-turn-helix domain-containing protein</fullName>
    </submittedName>
</protein>
<proteinExistence type="predicted"/>
<reference evidence="2" key="1">
    <citation type="submission" date="2021-01" db="EMBL/GenBank/DDBJ databases">
        <title>Genome public.</title>
        <authorList>
            <person name="Liu C."/>
            <person name="Sun Q."/>
        </authorList>
    </citation>
    <scope>NUCLEOTIDE SEQUENCE</scope>
    <source>
        <strain evidence="2">M6</strain>
    </source>
</reference>
<comment type="caution">
    <text evidence="2">The sequence shown here is derived from an EMBL/GenBank/DDBJ whole genome shotgun (WGS) entry which is preliminary data.</text>
</comment>
<evidence type="ECO:0000313" key="2">
    <source>
        <dbReference type="EMBL" id="MBK6087632.1"/>
    </source>
</evidence>
<dbReference type="EMBL" id="JAEQMG010000040">
    <property type="protein sequence ID" value="MBK6087632.1"/>
    <property type="molecule type" value="Genomic_DNA"/>
</dbReference>